<dbReference type="Proteomes" id="UP000499080">
    <property type="component" value="Unassembled WGS sequence"/>
</dbReference>
<name>A0A4Y2TT56_ARAVE</name>
<accession>A0A4Y2TT56</accession>
<gene>
    <name evidence="1" type="ORF">AVEN_246074_1</name>
</gene>
<dbReference type="AlphaFoldDB" id="A0A4Y2TT56"/>
<keyword evidence="2" id="KW-1185">Reference proteome</keyword>
<sequence length="100" mass="11024">MQTSRFGGGSTSSPTNIAANCVIEEGALYLRKSKFGCSIKTILTFTAGLDIDASADMIPQMDLCFVIKRATSPLQNEGRLDYSSYVYSLLHWSQICQNFK</sequence>
<organism evidence="1 2">
    <name type="scientific">Araneus ventricosus</name>
    <name type="common">Orbweaver spider</name>
    <name type="synonym">Epeira ventricosa</name>
    <dbReference type="NCBI Taxonomy" id="182803"/>
    <lineage>
        <taxon>Eukaryota</taxon>
        <taxon>Metazoa</taxon>
        <taxon>Ecdysozoa</taxon>
        <taxon>Arthropoda</taxon>
        <taxon>Chelicerata</taxon>
        <taxon>Arachnida</taxon>
        <taxon>Araneae</taxon>
        <taxon>Araneomorphae</taxon>
        <taxon>Entelegynae</taxon>
        <taxon>Araneoidea</taxon>
        <taxon>Araneidae</taxon>
        <taxon>Araneus</taxon>
    </lineage>
</organism>
<reference evidence="1 2" key="1">
    <citation type="journal article" date="2019" name="Sci. Rep.">
        <title>Orb-weaving spider Araneus ventricosus genome elucidates the spidroin gene catalogue.</title>
        <authorList>
            <person name="Kono N."/>
            <person name="Nakamura H."/>
            <person name="Ohtoshi R."/>
            <person name="Moran D.A.P."/>
            <person name="Shinohara A."/>
            <person name="Yoshida Y."/>
            <person name="Fujiwara M."/>
            <person name="Mori M."/>
            <person name="Tomita M."/>
            <person name="Arakawa K."/>
        </authorList>
    </citation>
    <scope>NUCLEOTIDE SEQUENCE [LARGE SCALE GENOMIC DNA]</scope>
</reference>
<dbReference type="EMBL" id="BGPR01031005">
    <property type="protein sequence ID" value="GBO03833.1"/>
    <property type="molecule type" value="Genomic_DNA"/>
</dbReference>
<proteinExistence type="predicted"/>
<comment type="caution">
    <text evidence="1">The sequence shown here is derived from an EMBL/GenBank/DDBJ whole genome shotgun (WGS) entry which is preliminary data.</text>
</comment>
<evidence type="ECO:0000313" key="2">
    <source>
        <dbReference type="Proteomes" id="UP000499080"/>
    </source>
</evidence>
<evidence type="ECO:0000313" key="1">
    <source>
        <dbReference type="EMBL" id="GBO03833.1"/>
    </source>
</evidence>
<protein>
    <submittedName>
        <fullName evidence="1">Uncharacterized protein</fullName>
    </submittedName>
</protein>